<gene>
    <name evidence="6" type="ORF">EYQ16_02920</name>
</gene>
<protein>
    <submittedName>
        <fullName evidence="6">MBL fold metallo-hydrolase</fullName>
    </submittedName>
</protein>
<evidence type="ECO:0000259" key="5">
    <source>
        <dbReference type="SMART" id="SM00849"/>
    </source>
</evidence>
<evidence type="ECO:0000313" key="6">
    <source>
        <dbReference type="EMBL" id="HIG63456.1"/>
    </source>
</evidence>
<dbReference type="Gene3D" id="3.60.15.10">
    <property type="entry name" value="Ribonuclease Z/Hydroxyacylglutathione hydrolase-like"/>
    <property type="match status" value="1"/>
</dbReference>
<keyword evidence="4" id="KW-0862">Zinc</keyword>
<dbReference type="EMBL" id="DUAV01000022">
    <property type="protein sequence ID" value="HIG63456.1"/>
    <property type="molecule type" value="Genomic_DNA"/>
</dbReference>
<dbReference type="PANTHER" id="PTHR46233:SF3">
    <property type="entry name" value="HYDROXYACYLGLUTATHIONE HYDROLASE GLOC"/>
    <property type="match status" value="1"/>
</dbReference>
<evidence type="ECO:0000256" key="4">
    <source>
        <dbReference type="ARBA" id="ARBA00022833"/>
    </source>
</evidence>
<dbReference type="GO" id="GO:0046872">
    <property type="term" value="F:metal ion binding"/>
    <property type="evidence" value="ECO:0007669"/>
    <property type="project" value="UniProtKB-KW"/>
</dbReference>
<keyword evidence="2" id="KW-0479">Metal-binding</keyword>
<keyword evidence="3 6" id="KW-0378">Hydrolase</keyword>
<dbReference type="InterPro" id="IPR051453">
    <property type="entry name" value="MBL_Glyoxalase_II"/>
</dbReference>
<dbReference type="GO" id="GO:0016787">
    <property type="term" value="F:hydrolase activity"/>
    <property type="evidence" value="ECO:0007669"/>
    <property type="project" value="UniProtKB-KW"/>
</dbReference>
<feature type="domain" description="Metallo-beta-lactamase" evidence="5">
    <location>
        <begin position="14"/>
        <end position="195"/>
    </location>
</feature>
<comment type="cofactor">
    <cofactor evidence="1">
        <name>Zn(2+)</name>
        <dbReference type="ChEBI" id="CHEBI:29105"/>
    </cofactor>
</comment>
<name>A0A7C7ZDX2_9ARCH</name>
<dbReference type="PANTHER" id="PTHR46233">
    <property type="entry name" value="HYDROXYACYLGLUTATHIONE HYDROLASE GLOC"/>
    <property type="match status" value="1"/>
</dbReference>
<evidence type="ECO:0000256" key="2">
    <source>
        <dbReference type="ARBA" id="ARBA00022723"/>
    </source>
</evidence>
<dbReference type="SMART" id="SM00849">
    <property type="entry name" value="Lactamase_B"/>
    <property type="match status" value="1"/>
</dbReference>
<comment type="caution">
    <text evidence="6">The sequence shown here is derived from an EMBL/GenBank/DDBJ whole genome shotgun (WGS) entry which is preliminary data.</text>
</comment>
<dbReference type="Proteomes" id="UP000589516">
    <property type="component" value="Unassembled WGS sequence"/>
</dbReference>
<organism evidence="6 7">
    <name type="scientific">Marine Group III euryarchaeote</name>
    <dbReference type="NCBI Taxonomy" id="2173149"/>
    <lineage>
        <taxon>Archaea</taxon>
        <taxon>Methanobacteriati</taxon>
        <taxon>Thermoplasmatota</taxon>
        <taxon>Thermoplasmata</taxon>
        <taxon>Candidatus Thermoprofundales</taxon>
    </lineage>
</organism>
<dbReference type="Pfam" id="PF00753">
    <property type="entry name" value="Lactamase_B"/>
    <property type="match status" value="1"/>
</dbReference>
<evidence type="ECO:0000256" key="3">
    <source>
        <dbReference type="ARBA" id="ARBA00022801"/>
    </source>
</evidence>
<accession>A0A7C7ZDX2</accession>
<reference evidence="7" key="1">
    <citation type="journal article" date="2019" name="bioRxiv">
        <title>Genome diversification in globally distributed novel marine Proteobacteria is linked to environmental adaptation.</title>
        <authorList>
            <person name="Zhou Z."/>
            <person name="Tran P.Q."/>
            <person name="Kieft K."/>
            <person name="Anantharaman K."/>
        </authorList>
    </citation>
    <scope>NUCLEOTIDE SEQUENCE [LARGE SCALE GENOMIC DNA]</scope>
</reference>
<dbReference type="InterPro" id="IPR036866">
    <property type="entry name" value="RibonucZ/Hydroxyglut_hydro"/>
</dbReference>
<evidence type="ECO:0000313" key="7">
    <source>
        <dbReference type="Proteomes" id="UP000589516"/>
    </source>
</evidence>
<dbReference type="InterPro" id="IPR001279">
    <property type="entry name" value="Metallo-B-lactamas"/>
</dbReference>
<sequence>MALRIFQRAVGALQMNATLAVADGEAILFDPGAEWSRILAMLDEGGAPVRRLIATHGHLDHVGVAAQAVAELGLPLECHPLCADWLANLEGQARMFGMPAPEPIEPGGFLDEGDTVAVGDTRFEVLHCPGHSPDSLCFFAPASGEVPPMLVGGDVLFRDSVGRTDFVGGDSAQLMVSIRDKLMPLPDETLVFPGHGLQTTIGREREKNPFVTGRLRLA</sequence>
<proteinExistence type="predicted"/>
<dbReference type="SUPFAM" id="SSF56281">
    <property type="entry name" value="Metallo-hydrolase/oxidoreductase"/>
    <property type="match status" value="1"/>
</dbReference>
<evidence type="ECO:0000256" key="1">
    <source>
        <dbReference type="ARBA" id="ARBA00001947"/>
    </source>
</evidence>
<dbReference type="AlphaFoldDB" id="A0A7C7ZDX2"/>